<sequence length="202" mass="21978">MSGQHDEDDFAPTTTPGYKIGAAKSVDEYAKLDAEDESLARWKASLGIVPGAASGPATGPQVSVLTLELASPTLPAGKKLAMNINDPAALAEIKKHPFVIKEGVEYNVRITFKVNHGICSGVRYLQVVKRAGVKMDKMEQMLGSYGPHPQGEAYTKNFEPEESPSGMLARSGTYNVRSRVVDDDGQVYADWEWSFKLGKDWS</sequence>
<dbReference type="Proteomes" id="UP001497453">
    <property type="component" value="Chromosome 2"/>
</dbReference>
<dbReference type="PANTHER" id="PTHR10980">
    <property type="entry name" value="RHO GDP-DISSOCIATION INHIBITOR"/>
    <property type="match status" value="1"/>
</dbReference>
<comment type="subcellular location">
    <subcellularLocation>
        <location evidence="1">Cytoplasm</location>
    </subcellularLocation>
</comment>
<evidence type="ECO:0000313" key="4">
    <source>
        <dbReference type="EMBL" id="CAL1701469.1"/>
    </source>
</evidence>
<dbReference type="PANTHER" id="PTHR10980:SF3">
    <property type="entry name" value="LD16419P"/>
    <property type="match status" value="1"/>
</dbReference>
<dbReference type="Gene3D" id="2.70.50.30">
    <property type="entry name" value="Coagulation Factor XIII, subunit A, domain 1"/>
    <property type="match status" value="1"/>
</dbReference>
<keyword evidence="5" id="KW-1185">Reference proteome</keyword>
<dbReference type="Pfam" id="PF02115">
    <property type="entry name" value="Rho_GDI"/>
    <property type="match status" value="1"/>
</dbReference>
<evidence type="ECO:0000256" key="2">
    <source>
        <dbReference type="ARBA" id="ARBA00009758"/>
    </source>
</evidence>
<comment type="similarity">
    <text evidence="2">Belongs to the Rho GDI family.</text>
</comment>
<dbReference type="EMBL" id="OZ037945">
    <property type="protein sequence ID" value="CAL1701469.1"/>
    <property type="molecule type" value="Genomic_DNA"/>
</dbReference>
<evidence type="ECO:0000256" key="3">
    <source>
        <dbReference type="ARBA" id="ARBA00022490"/>
    </source>
</evidence>
<keyword evidence="3" id="KW-0963">Cytoplasm</keyword>
<reference evidence="5" key="1">
    <citation type="submission" date="2024-04" db="EMBL/GenBank/DDBJ databases">
        <authorList>
            <person name="Shaw F."/>
            <person name="Minotto A."/>
        </authorList>
    </citation>
    <scope>NUCLEOTIDE SEQUENCE [LARGE SCALE GENOMIC DNA]</scope>
</reference>
<dbReference type="SUPFAM" id="SSF81296">
    <property type="entry name" value="E set domains"/>
    <property type="match status" value="1"/>
</dbReference>
<dbReference type="InterPro" id="IPR000406">
    <property type="entry name" value="Rho_GDI"/>
</dbReference>
<evidence type="ECO:0000256" key="1">
    <source>
        <dbReference type="ARBA" id="ARBA00004496"/>
    </source>
</evidence>
<evidence type="ECO:0008006" key="6">
    <source>
        <dbReference type="Google" id="ProtNLM"/>
    </source>
</evidence>
<gene>
    <name evidence="4" type="ORF">GFSPODELE1_LOCUS3605</name>
</gene>
<name>A0ABP1D420_9APHY</name>
<dbReference type="InterPro" id="IPR014756">
    <property type="entry name" value="Ig_E-set"/>
</dbReference>
<proteinExistence type="inferred from homology"/>
<protein>
    <recommendedName>
        <fullName evidence="6">Rho GDP dissociation inhibitor</fullName>
    </recommendedName>
</protein>
<dbReference type="InterPro" id="IPR024792">
    <property type="entry name" value="RhoGDI_dom_sf"/>
</dbReference>
<evidence type="ECO:0000313" key="5">
    <source>
        <dbReference type="Proteomes" id="UP001497453"/>
    </source>
</evidence>
<accession>A0ABP1D420</accession>
<organism evidence="4 5">
    <name type="scientific">Somion occarium</name>
    <dbReference type="NCBI Taxonomy" id="3059160"/>
    <lineage>
        <taxon>Eukaryota</taxon>
        <taxon>Fungi</taxon>
        <taxon>Dikarya</taxon>
        <taxon>Basidiomycota</taxon>
        <taxon>Agaricomycotina</taxon>
        <taxon>Agaricomycetes</taxon>
        <taxon>Polyporales</taxon>
        <taxon>Cerrenaceae</taxon>
        <taxon>Somion</taxon>
    </lineage>
</organism>